<sequence>MEQNTVIKEKAKYQNVKIRVNQNEYTLIKEIIGDDKVSTQIRDMFLDEQEFAFKNMPKINRNLLREVAMIINNVNQIARAVNENKGRAREEEALFSMELLATIEEQVKEILHKNIVKVKGQRDFKKLISTNETIREFNPINENRKREIKICFNEKQYEQLISKSEKLDGKPVARVMREYFISQAERVKKAIPPARYEMVADLNEAGTYLNDVARGVNERRKAGVSLVLHSVIVQLEFIQGMIEAIHNKEVTE</sequence>
<evidence type="ECO:0000313" key="3">
    <source>
        <dbReference type="Proteomes" id="UP001320609"/>
    </source>
</evidence>
<dbReference type="Pfam" id="PF05713">
    <property type="entry name" value="MobC"/>
    <property type="match status" value="1"/>
</dbReference>
<evidence type="ECO:0000313" key="2">
    <source>
        <dbReference type="EMBL" id="MCH4813117.1"/>
    </source>
</evidence>
<protein>
    <submittedName>
        <fullName evidence="2">Plasmid mobilization relaxosome protein MobC</fullName>
    </submittedName>
</protein>
<reference evidence="2 3" key="1">
    <citation type="submission" date="2022-03" db="EMBL/GenBank/DDBJ databases">
        <title>Genomic signatures underlying metal tolerance in selected Arctic bacterial isolates.</title>
        <authorList>
            <person name="Thomas F.A."/>
            <person name="Venkatachalam S."/>
            <person name="Krishnan K.P."/>
        </authorList>
    </citation>
    <scope>NUCLEOTIDE SEQUENCE [LARGE SCALE GENOMIC DNA]</scope>
    <source>
        <strain evidence="2 3">HM116</strain>
    </source>
</reference>
<evidence type="ECO:0000259" key="1">
    <source>
        <dbReference type="Pfam" id="PF05713"/>
    </source>
</evidence>
<gene>
    <name evidence="2" type="primary">mobC</name>
    <name evidence="2" type="ORF">MLE19_17420</name>
</gene>
<proteinExistence type="predicted"/>
<comment type="caution">
    <text evidence="2">The sequence shown here is derived from an EMBL/GenBank/DDBJ whole genome shotgun (WGS) entry which is preliminary data.</text>
</comment>
<organism evidence="2 3">
    <name type="scientific">Vreelandella neptunia</name>
    <dbReference type="NCBI Taxonomy" id="115551"/>
    <lineage>
        <taxon>Bacteria</taxon>
        <taxon>Pseudomonadati</taxon>
        <taxon>Pseudomonadota</taxon>
        <taxon>Gammaproteobacteria</taxon>
        <taxon>Oceanospirillales</taxon>
        <taxon>Halomonadaceae</taxon>
        <taxon>Vreelandella</taxon>
    </lineage>
</organism>
<feature type="domain" description="Bacterial mobilisation" evidence="1">
    <location>
        <begin position="64"/>
        <end position="109"/>
    </location>
</feature>
<accession>A0ABS9SAJ0</accession>
<keyword evidence="3" id="KW-1185">Reference proteome</keyword>
<dbReference type="Proteomes" id="UP001320609">
    <property type="component" value="Unassembled WGS sequence"/>
</dbReference>
<dbReference type="InterPro" id="IPR008687">
    <property type="entry name" value="MobC"/>
</dbReference>
<name>A0ABS9SAJ0_9GAMM</name>
<dbReference type="RefSeq" id="WP_240719401.1">
    <property type="nucleotide sequence ID" value="NZ_JAKVTW010000016.1"/>
</dbReference>
<dbReference type="EMBL" id="JAKVTW010000016">
    <property type="protein sequence ID" value="MCH4813117.1"/>
    <property type="molecule type" value="Genomic_DNA"/>
</dbReference>